<dbReference type="PANTHER" id="PTHR47506:SF6">
    <property type="entry name" value="HTH-TYPE TRANSCRIPTIONAL REPRESSOR NEMR"/>
    <property type="match status" value="1"/>
</dbReference>
<dbReference type="Pfam" id="PF16925">
    <property type="entry name" value="TetR_C_13"/>
    <property type="match status" value="1"/>
</dbReference>
<dbReference type="Proteomes" id="UP000638648">
    <property type="component" value="Unassembled WGS sequence"/>
</dbReference>
<evidence type="ECO:0000256" key="3">
    <source>
        <dbReference type="ARBA" id="ARBA00023163"/>
    </source>
</evidence>
<sequence length="197" mass="21912">MSKGAETRTAILHVGVETAYRVGLGGLTIGELARSTGLSKSGLFAHFRSKESLQLEVLKQARNEFIASVIQPAILTPRGEPRVRALFENWLDCVLRRMPGACLFVKALSEFEEQTGPVRDQLFQDHRDLYDSLALSVQTGVTEGQFGADLDPMQFAFDLDGIMLVCYHWLQLIDADDAEARARRAFETLLDAARRPS</sequence>
<keyword evidence="2 4" id="KW-0238">DNA-binding</keyword>
<feature type="DNA-binding region" description="H-T-H motif" evidence="4">
    <location>
        <begin position="28"/>
        <end position="47"/>
    </location>
</feature>
<dbReference type="Gene3D" id="1.10.10.60">
    <property type="entry name" value="Homeodomain-like"/>
    <property type="match status" value="1"/>
</dbReference>
<reference evidence="6" key="1">
    <citation type="submission" date="2020-10" db="EMBL/GenBank/DDBJ databases">
        <title>Sequencing the genomes of 1000 actinobacteria strains.</title>
        <authorList>
            <person name="Klenk H.-P."/>
        </authorList>
    </citation>
    <scope>NUCLEOTIDE SEQUENCE</scope>
    <source>
        <strain evidence="6">DSM 45354</strain>
    </source>
</reference>
<gene>
    <name evidence="6" type="ORF">HEB94_005314</name>
</gene>
<dbReference type="RefSeq" id="WP_192752237.1">
    <property type="nucleotide sequence ID" value="NZ_BAABJL010000097.1"/>
</dbReference>
<dbReference type="AlphaFoldDB" id="A0A927MX03"/>
<dbReference type="Pfam" id="PF00440">
    <property type="entry name" value="TetR_N"/>
    <property type="match status" value="1"/>
</dbReference>
<dbReference type="InterPro" id="IPR001647">
    <property type="entry name" value="HTH_TetR"/>
</dbReference>
<proteinExistence type="predicted"/>
<protein>
    <submittedName>
        <fullName evidence="6">AcrR family transcriptional regulator</fullName>
    </submittedName>
</protein>
<evidence type="ECO:0000313" key="7">
    <source>
        <dbReference type="Proteomes" id="UP000638648"/>
    </source>
</evidence>
<dbReference type="PANTHER" id="PTHR47506">
    <property type="entry name" value="TRANSCRIPTIONAL REGULATORY PROTEIN"/>
    <property type="match status" value="1"/>
</dbReference>
<evidence type="ECO:0000313" key="6">
    <source>
        <dbReference type="EMBL" id="MBE1608466.1"/>
    </source>
</evidence>
<accession>A0A927MX03</accession>
<feature type="domain" description="HTH tetR-type" evidence="5">
    <location>
        <begin position="5"/>
        <end position="65"/>
    </location>
</feature>
<evidence type="ECO:0000256" key="1">
    <source>
        <dbReference type="ARBA" id="ARBA00023015"/>
    </source>
</evidence>
<dbReference type="GO" id="GO:0003677">
    <property type="term" value="F:DNA binding"/>
    <property type="evidence" value="ECO:0007669"/>
    <property type="project" value="UniProtKB-UniRule"/>
</dbReference>
<comment type="caution">
    <text evidence="6">The sequence shown here is derived from an EMBL/GenBank/DDBJ whole genome shotgun (WGS) entry which is preliminary data.</text>
</comment>
<dbReference type="InterPro" id="IPR009057">
    <property type="entry name" value="Homeodomain-like_sf"/>
</dbReference>
<keyword evidence="1" id="KW-0805">Transcription regulation</keyword>
<evidence type="ECO:0000259" key="5">
    <source>
        <dbReference type="PROSITE" id="PS50977"/>
    </source>
</evidence>
<dbReference type="Gene3D" id="1.10.357.10">
    <property type="entry name" value="Tetracycline Repressor, domain 2"/>
    <property type="match status" value="1"/>
</dbReference>
<evidence type="ECO:0000256" key="2">
    <source>
        <dbReference type="ARBA" id="ARBA00023125"/>
    </source>
</evidence>
<keyword evidence="7" id="KW-1185">Reference proteome</keyword>
<keyword evidence="3" id="KW-0804">Transcription</keyword>
<dbReference type="SUPFAM" id="SSF46689">
    <property type="entry name" value="Homeodomain-like"/>
    <property type="match status" value="1"/>
</dbReference>
<dbReference type="EMBL" id="JADBEM010000001">
    <property type="protein sequence ID" value="MBE1608466.1"/>
    <property type="molecule type" value="Genomic_DNA"/>
</dbReference>
<dbReference type="InterPro" id="IPR011075">
    <property type="entry name" value="TetR_C"/>
</dbReference>
<dbReference type="SUPFAM" id="SSF48498">
    <property type="entry name" value="Tetracyclin repressor-like, C-terminal domain"/>
    <property type="match status" value="1"/>
</dbReference>
<evidence type="ECO:0000256" key="4">
    <source>
        <dbReference type="PROSITE-ProRule" id="PRU00335"/>
    </source>
</evidence>
<dbReference type="PROSITE" id="PS50977">
    <property type="entry name" value="HTH_TETR_2"/>
    <property type="match status" value="1"/>
</dbReference>
<name>A0A927MX03_9ACTN</name>
<dbReference type="InterPro" id="IPR036271">
    <property type="entry name" value="Tet_transcr_reg_TetR-rel_C_sf"/>
</dbReference>
<organism evidence="6 7">
    <name type="scientific">Actinopolymorpha pittospori</name>
    <dbReference type="NCBI Taxonomy" id="648752"/>
    <lineage>
        <taxon>Bacteria</taxon>
        <taxon>Bacillati</taxon>
        <taxon>Actinomycetota</taxon>
        <taxon>Actinomycetes</taxon>
        <taxon>Propionibacteriales</taxon>
        <taxon>Actinopolymorphaceae</taxon>
        <taxon>Actinopolymorpha</taxon>
    </lineage>
</organism>